<dbReference type="EMBL" id="JBANCF010000009">
    <property type="protein sequence ID" value="MEM0574119.1"/>
    <property type="molecule type" value="Genomic_DNA"/>
</dbReference>
<proteinExistence type="predicted"/>
<accession>A0AB35YWJ7</accession>
<dbReference type="RefSeq" id="WP_342687661.1">
    <property type="nucleotide sequence ID" value="NZ_JAZBJM010000008.1"/>
</dbReference>
<reference evidence="1 4" key="1">
    <citation type="submission" date="2024-01" db="EMBL/GenBank/DDBJ databases">
        <title>Aequorivita flavus sp. nov., isolated from deep-sea sediment.</title>
        <authorList>
            <person name="Chen X."/>
        </authorList>
    </citation>
    <scope>NUCLEOTIDE SEQUENCE</scope>
    <source>
        <strain evidence="1">MCCC 1A16923</strain>
        <strain evidence="2 4">MCCC 1A16935</strain>
    </source>
</reference>
<gene>
    <name evidence="2" type="ORF">VZD24_11365</name>
    <name evidence="1" type="ORF">VZD85_11780</name>
</gene>
<protein>
    <submittedName>
        <fullName evidence="1">Uncharacterized protein</fullName>
    </submittedName>
</protein>
<dbReference type="AlphaFoldDB" id="A0AB35YWJ7"/>
<dbReference type="Proteomes" id="UP001390963">
    <property type="component" value="Unassembled WGS sequence"/>
</dbReference>
<sequence>MAKQKGIVKLKGTIGDYTFYKSEDGFMARQKGGIEKNRILNDPVFKRTRENGMEFGRAGKSGQLIRKAERVLLRQASDNRVTSRLVKVLMAIIKTDPLNKRGNRTVQDGDMALLKDFDFNLKGKLNTVFFNGYSLVFDRAAGSLDVEISEFIPNETIDAPRGTTHIQIVGGICALDFTNKSFEEDHTFSAIIPWDTTLQAPITLSSTISPASTLPVIQVVGVNFFQEVNGEMYPLRNGAFNALTIIEVDQL</sequence>
<comment type="caution">
    <text evidence="1">The sequence shown here is derived from an EMBL/GenBank/DDBJ whole genome shotgun (WGS) entry which is preliminary data.</text>
</comment>
<evidence type="ECO:0000313" key="4">
    <source>
        <dbReference type="Proteomes" id="UP001390963"/>
    </source>
</evidence>
<keyword evidence="4" id="KW-1185">Reference proteome</keyword>
<dbReference type="Proteomes" id="UP001388259">
    <property type="component" value="Unassembled WGS sequence"/>
</dbReference>
<name>A0AB35YWJ7_9FLAO</name>
<evidence type="ECO:0000313" key="3">
    <source>
        <dbReference type="Proteomes" id="UP001388259"/>
    </source>
</evidence>
<evidence type="ECO:0000313" key="1">
    <source>
        <dbReference type="EMBL" id="MEM0519038.1"/>
    </source>
</evidence>
<evidence type="ECO:0000313" key="2">
    <source>
        <dbReference type="EMBL" id="MEM0574119.1"/>
    </source>
</evidence>
<dbReference type="EMBL" id="JAZBJM010000008">
    <property type="protein sequence ID" value="MEM0519038.1"/>
    <property type="molecule type" value="Genomic_DNA"/>
</dbReference>
<organism evidence="1 3">
    <name type="scientific">Aequorivita flava</name>
    <dbReference type="NCBI Taxonomy" id="3114371"/>
    <lineage>
        <taxon>Bacteria</taxon>
        <taxon>Pseudomonadati</taxon>
        <taxon>Bacteroidota</taxon>
        <taxon>Flavobacteriia</taxon>
        <taxon>Flavobacteriales</taxon>
        <taxon>Flavobacteriaceae</taxon>
        <taxon>Aequorivita</taxon>
    </lineage>
</organism>